<feature type="compositionally biased region" description="Low complexity" evidence="1">
    <location>
        <begin position="111"/>
        <end position="127"/>
    </location>
</feature>
<feature type="region of interest" description="Disordered" evidence="1">
    <location>
        <begin position="108"/>
        <end position="127"/>
    </location>
</feature>
<dbReference type="InParanoid" id="K1VTX0"/>
<dbReference type="AlphaFoldDB" id="K1VTX0"/>
<comment type="caution">
    <text evidence="2">The sequence shown here is derived from an EMBL/GenBank/DDBJ whole genome shotgun (WGS) entry which is preliminary data.</text>
</comment>
<gene>
    <name evidence="2" type="ORF">A1Q2_05564</name>
</gene>
<reference evidence="2 3" key="1">
    <citation type="journal article" date="2012" name="Eukaryot. Cell">
        <title>Genome sequence of the Trichosporon asahii environmental strain CBS 8904.</title>
        <authorList>
            <person name="Yang R.Y."/>
            <person name="Li H.T."/>
            <person name="Zhu H."/>
            <person name="Zhou G.P."/>
            <person name="Wang M."/>
            <person name="Wang L."/>
        </authorList>
    </citation>
    <scope>NUCLEOTIDE SEQUENCE [LARGE SCALE GENOMIC DNA]</scope>
    <source>
        <strain evidence="2 3">CBS 8904</strain>
    </source>
</reference>
<evidence type="ECO:0000256" key="1">
    <source>
        <dbReference type="SAM" id="MobiDB-lite"/>
    </source>
</evidence>
<protein>
    <submittedName>
        <fullName evidence="2">Uncharacterized protein</fullName>
    </submittedName>
</protein>
<evidence type="ECO:0000313" key="3">
    <source>
        <dbReference type="Proteomes" id="UP000006757"/>
    </source>
</evidence>
<keyword evidence="3" id="KW-1185">Reference proteome</keyword>
<proteinExistence type="predicted"/>
<evidence type="ECO:0000313" key="2">
    <source>
        <dbReference type="EMBL" id="EKD00128.1"/>
    </source>
</evidence>
<accession>K1VTX0</accession>
<organism evidence="2 3">
    <name type="scientific">Trichosporon asahii var. asahii (strain CBS 8904)</name>
    <name type="common">Yeast</name>
    <dbReference type="NCBI Taxonomy" id="1220162"/>
    <lineage>
        <taxon>Eukaryota</taxon>
        <taxon>Fungi</taxon>
        <taxon>Dikarya</taxon>
        <taxon>Basidiomycota</taxon>
        <taxon>Agaricomycotina</taxon>
        <taxon>Tremellomycetes</taxon>
        <taxon>Trichosporonales</taxon>
        <taxon>Trichosporonaceae</taxon>
        <taxon>Trichosporon</taxon>
    </lineage>
</organism>
<dbReference type="HOGENOM" id="CLU_1750998_0_0_1"/>
<dbReference type="EMBL" id="AMBO01000347">
    <property type="protein sequence ID" value="EKD00128.1"/>
    <property type="molecule type" value="Genomic_DNA"/>
</dbReference>
<name>K1VTX0_TRIAC</name>
<sequence length="149" mass="16509">MSIQSKRIFRDHQRRQTNGWSSRTRSKFHHPPPRVIQTGLGTVDYFRALFEGLIPHGVDRMSPDFVIGLLVLIFATVPPPSHVVAWTLPPPAKVHQLVESLLPRFHPAARPSSSNSPSSPILPSSPVSPDLVTQTAVVDSVLRALIFQN</sequence>
<dbReference type="Proteomes" id="UP000006757">
    <property type="component" value="Unassembled WGS sequence"/>
</dbReference>
<feature type="region of interest" description="Disordered" evidence="1">
    <location>
        <begin position="1"/>
        <end position="33"/>
    </location>
</feature>